<comment type="cofactor">
    <cofactor evidence="12">
        <name>Zn(2+)</name>
        <dbReference type="ChEBI" id="CHEBI:29105"/>
    </cofactor>
    <text evidence="12">Binds 1 zinc ion per subunit.</text>
</comment>
<dbReference type="InterPro" id="IPR014729">
    <property type="entry name" value="Rossmann-like_a/b/a_fold"/>
</dbReference>
<dbReference type="Pfam" id="PF01406">
    <property type="entry name" value="tRNA-synt_1e"/>
    <property type="match status" value="1"/>
</dbReference>
<keyword evidence="10 12" id="KW-0648">Protein biosynthesis</keyword>
<evidence type="ECO:0000256" key="10">
    <source>
        <dbReference type="ARBA" id="ARBA00022917"/>
    </source>
</evidence>
<dbReference type="GO" id="GO:0005524">
    <property type="term" value="F:ATP binding"/>
    <property type="evidence" value="ECO:0007669"/>
    <property type="project" value="UniProtKB-UniRule"/>
</dbReference>
<dbReference type="InterPro" id="IPR015803">
    <property type="entry name" value="Cys-tRNA-ligase"/>
</dbReference>
<dbReference type="PANTHER" id="PTHR10890">
    <property type="entry name" value="CYSTEINYL-TRNA SYNTHETASE"/>
    <property type="match status" value="1"/>
</dbReference>
<feature type="domain" description="Cysteinyl-tRNA synthetase class Ia DALR" evidence="13">
    <location>
        <begin position="342"/>
        <end position="403"/>
    </location>
</feature>
<dbReference type="KEGG" id="cmik:PMARG_ME00290"/>
<proteinExistence type="inferred from homology"/>
<keyword evidence="15" id="KW-1185">Reference proteome</keyword>
<keyword evidence="9 12" id="KW-0067">ATP-binding</keyword>
<protein>
    <recommendedName>
        <fullName evidence="12">Cysteine--tRNA ligase</fullName>
        <ecNumber evidence="12">6.1.1.16</ecNumber>
    </recommendedName>
    <alternativeName>
        <fullName evidence="12">Cysteinyl-tRNA synthetase</fullName>
        <shortName evidence="12">CysRS</shortName>
    </alternativeName>
</protein>
<keyword evidence="8 12" id="KW-0862">Zinc</keyword>
<dbReference type="NCBIfam" id="TIGR00435">
    <property type="entry name" value="cysS"/>
    <property type="match status" value="1"/>
</dbReference>
<feature type="binding site" evidence="12">
    <location>
        <position position="29"/>
    </location>
    <ligand>
        <name>Zn(2+)</name>
        <dbReference type="ChEBI" id="CHEBI:29105"/>
    </ligand>
</feature>
<dbReference type="InterPro" id="IPR024909">
    <property type="entry name" value="Cys-tRNA/MSH_ligase"/>
</dbReference>
<dbReference type="InterPro" id="IPR015273">
    <property type="entry name" value="Cys-tRNA-synt_Ia_DALR"/>
</dbReference>
<dbReference type="FunFam" id="3.40.50.620:FF:000009">
    <property type="entry name" value="Cysteine--tRNA ligase"/>
    <property type="match status" value="1"/>
</dbReference>
<dbReference type="GO" id="GO:0006423">
    <property type="term" value="P:cysteinyl-tRNA aminoacylation"/>
    <property type="evidence" value="ECO:0007669"/>
    <property type="project" value="UniProtKB-UniRule"/>
</dbReference>
<dbReference type="SMART" id="SM00840">
    <property type="entry name" value="DALR_2"/>
    <property type="match status" value="1"/>
</dbReference>
<evidence type="ECO:0000256" key="12">
    <source>
        <dbReference type="HAMAP-Rule" id="MF_00041"/>
    </source>
</evidence>
<feature type="binding site" evidence="12">
    <location>
        <position position="210"/>
    </location>
    <ligand>
        <name>Zn(2+)</name>
        <dbReference type="ChEBI" id="CHEBI:29105"/>
    </ligand>
</feature>
<evidence type="ECO:0000313" key="14">
    <source>
        <dbReference type="EMBL" id="CUX96031.1"/>
    </source>
</evidence>
<dbReference type="Pfam" id="PF23493">
    <property type="entry name" value="CysS_C"/>
    <property type="match status" value="1"/>
</dbReference>
<dbReference type="HAMAP" id="MF_00041">
    <property type="entry name" value="Cys_tRNA_synth"/>
    <property type="match status" value="1"/>
</dbReference>
<keyword evidence="5 12" id="KW-0436">Ligase</keyword>
<evidence type="ECO:0000256" key="8">
    <source>
        <dbReference type="ARBA" id="ARBA00022833"/>
    </source>
</evidence>
<feature type="short sequence motif" description="'KMSKS' region" evidence="12">
    <location>
        <begin position="267"/>
        <end position="271"/>
    </location>
</feature>
<keyword evidence="11 12" id="KW-0030">Aminoacyl-tRNA synthetase</keyword>
<comment type="subcellular location">
    <subcellularLocation>
        <location evidence="1 12">Cytoplasm</location>
    </subcellularLocation>
</comment>
<dbReference type="CDD" id="cd00672">
    <property type="entry name" value="CysRS_core"/>
    <property type="match status" value="1"/>
</dbReference>
<dbReference type="SUPFAM" id="SSF47323">
    <property type="entry name" value="Anticodon-binding domain of a subclass of class I aminoacyl-tRNA synthetases"/>
    <property type="match status" value="1"/>
</dbReference>
<feature type="binding site" evidence="12">
    <location>
        <position position="270"/>
    </location>
    <ligand>
        <name>ATP</name>
        <dbReference type="ChEBI" id="CHEBI:30616"/>
    </ligand>
</feature>
<evidence type="ECO:0000256" key="3">
    <source>
        <dbReference type="ARBA" id="ARBA00011245"/>
    </source>
</evidence>
<name>A0A143WQY6_9ENTR</name>
<dbReference type="EMBL" id="LN999831">
    <property type="protein sequence ID" value="CUX96031.1"/>
    <property type="molecule type" value="Genomic_DNA"/>
</dbReference>
<gene>
    <name evidence="12 14" type="primary">cysS</name>
    <name evidence="14" type="ORF">PMARG_ME00290</name>
</gene>
<keyword evidence="4 12" id="KW-0963">Cytoplasm</keyword>
<dbReference type="InterPro" id="IPR009080">
    <property type="entry name" value="tRNAsynth_Ia_anticodon-bd"/>
</dbReference>
<feature type="binding site" evidence="12">
    <location>
        <position position="235"/>
    </location>
    <ligand>
        <name>Zn(2+)</name>
        <dbReference type="ChEBI" id="CHEBI:29105"/>
    </ligand>
</feature>
<dbReference type="SUPFAM" id="SSF52374">
    <property type="entry name" value="Nucleotidylyl transferase"/>
    <property type="match status" value="1"/>
</dbReference>
<accession>A0A143WQY6</accession>
<dbReference type="InterPro" id="IPR032678">
    <property type="entry name" value="tRNA-synt_1_cat_dom"/>
</dbReference>
<evidence type="ECO:0000256" key="11">
    <source>
        <dbReference type="ARBA" id="ARBA00023146"/>
    </source>
</evidence>
<dbReference type="Gene3D" id="3.40.50.620">
    <property type="entry name" value="HUPs"/>
    <property type="match status" value="1"/>
</dbReference>
<dbReference type="Pfam" id="PF09190">
    <property type="entry name" value="DALR_2"/>
    <property type="match status" value="1"/>
</dbReference>
<dbReference type="GO" id="GO:0005829">
    <property type="term" value="C:cytosol"/>
    <property type="evidence" value="ECO:0007669"/>
    <property type="project" value="TreeGrafter"/>
</dbReference>
<evidence type="ECO:0000256" key="7">
    <source>
        <dbReference type="ARBA" id="ARBA00022741"/>
    </source>
</evidence>
<reference evidence="15" key="1">
    <citation type="submission" date="2016-01" db="EMBL/GenBank/DDBJ databases">
        <authorList>
            <person name="Husnik F."/>
        </authorList>
    </citation>
    <scope>NUCLEOTIDE SEQUENCE [LARGE SCALE GENOMIC DNA]</scope>
</reference>
<dbReference type="Proteomes" id="UP000095697">
    <property type="component" value="Chromosome I"/>
</dbReference>
<keyword evidence="7 12" id="KW-0547">Nucleotide-binding</keyword>
<keyword evidence="6 12" id="KW-0479">Metal-binding</keyword>
<dbReference type="InterPro" id="IPR056411">
    <property type="entry name" value="CysS_C"/>
</dbReference>
<evidence type="ECO:0000256" key="5">
    <source>
        <dbReference type="ARBA" id="ARBA00022598"/>
    </source>
</evidence>
<dbReference type="CDD" id="cd07963">
    <property type="entry name" value="Anticodon_Ia_Cys"/>
    <property type="match status" value="1"/>
</dbReference>
<sequence length="470" mass="54320">MMLKIFNTLTRQKEKFKPITSGKVGIYVCGITVYDLCHIGHGRTFVTFDVVTRYLRYRGFNVNYIRNITDIEDKIIKRANENGENFQQLTERMILEMHRDLDRLNILRPDNEPRATHYIDAIIEMISQLIEKKHAYIASNGDIMFIVNSYKNYSLLSQQNIEQLQVFSGRKVNKAKQNPMDFVLWKMSKSGEPSWSSPWGYGRPGWHIECSAMNRKQLGHHFDIHGGGSDLIFPHHENEIAQSNCIHNGPYVNIWMHSGMVMVNGNKMSKSMGNFFTVRDILQSYDAETIRYFLMSGHYRSQLNYSKENIKQARAAIERLYIALRGTDITPATPRNKNFIDQFNAAMDDDFNTPEAYAVLFNIAREINCLKIQNPKAVPGMAATLRYLAGILGFLQQDPGTFLQQSTAMEKNKTHENIKNENMKIAALIKQRNKARNCKQWVLADQVRDKLNRLGIVLEDNHKGTIWRRS</sequence>
<dbReference type="GO" id="GO:0008270">
    <property type="term" value="F:zinc ion binding"/>
    <property type="evidence" value="ECO:0007669"/>
    <property type="project" value="UniProtKB-UniRule"/>
</dbReference>
<evidence type="ECO:0000256" key="4">
    <source>
        <dbReference type="ARBA" id="ARBA00022490"/>
    </source>
</evidence>
<feature type="binding site" evidence="12">
    <location>
        <position position="239"/>
    </location>
    <ligand>
        <name>Zn(2+)</name>
        <dbReference type="ChEBI" id="CHEBI:29105"/>
    </ligand>
</feature>
<dbReference type="PANTHER" id="PTHR10890:SF3">
    <property type="entry name" value="CYSTEINE--TRNA LIGASE, CYTOPLASMIC"/>
    <property type="match status" value="1"/>
</dbReference>
<evidence type="ECO:0000313" key="15">
    <source>
        <dbReference type="Proteomes" id="UP000095697"/>
    </source>
</evidence>
<dbReference type="AlphaFoldDB" id="A0A143WQY6"/>
<dbReference type="GO" id="GO:0004817">
    <property type="term" value="F:cysteine-tRNA ligase activity"/>
    <property type="evidence" value="ECO:0007669"/>
    <property type="project" value="UniProtKB-UniRule"/>
</dbReference>
<dbReference type="Gene3D" id="1.20.120.1910">
    <property type="entry name" value="Cysteine-tRNA ligase, C-terminal anti-codon recognition domain"/>
    <property type="match status" value="1"/>
</dbReference>
<dbReference type="EC" id="6.1.1.16" evidence="12"/>
<evidence type="ECO:0000259" key="13">
    <source>
        <dbReference type="SMART" id="SM00840"/>
    </source>
</evidence>
<evidence type="ECO:0000256" key="9">
    <source>
        <dbReference type="ARBA" id="ARBA00022840"/>
    </source>
</evidence>
<comment type="similarity">
    <text evidence="2 12">Belongs to the class-I aminoacyl-tRNA synthetase family.</text>
</comment>
<dbReference type="STRING" id="1778264.PMARG_ME00290"/>
<dbReference type="PATRIC" id="fig|1778264.3.peg.259"/>
<evidence type="ECO:0000256" key="2">
    <source>
        <dbReference type="ARBA" id="ARBA00005594"/>
    </source>
</evidence>
<comment type="catalytic activity">
    <reaction evidence="12">
        <text>tRNA(Cys) + L-cysteine + ATP = L-cysteinyl-tRNA(Cys) + AMP + diphosphate</text>
        <dbReference type="Rhea" id="RHEA:17773"/>
        <dbReference type="Rhea" id="RHEA-COMP:9661"/>
        <dbReference type="Rhea" id="RHEA-COMP:9679"/>
        <dbReference type="ChEBI" id="CHEBI:30616"/>
        <dbReference type="ChEBI" id="CHEBI:33019"/>
        <dbReference type="ChEBI" id="CHEBI:35235"/>
        <dbReference type="ChEBI" id="CHEBI:78442"/>
        <dbReference type="ChEBI" id="CHEBI:78517"/>
        <dbReference type="ChEBI" id="CHEBI:456215"/>
        <dbReference type="EC" id="6.1.1.16"/>
    </reaction>
</comment>
<comment type="subunit">
    <text evidence="3 12">Monomer.</text>
</comment>
<evidence type="ECO:0000256" key="6">
    <source>
        <dbReference type="ARBA" id="ARBA00022723"/>
    </source>
</evidence>
<evidence type="ECO:0000256" key="1">
    <source>
        <dbReference type="ARBA" id="ARBA00004496"/>
    </source>
</evidence>
<organism evidence="14 15">
    <name type="scientific">Candidatus Mikella endobia</name>
    <dbReference type="NCBI Taxonomy" id="1778264"/>
    <lineage>
        <taxon>Bacteria</taxon>
        <taxon>Pseudomonadati</taxon>
        <taxon>Pseudomonadota</taxon>
        <taxon>Gammaproteobacteria</taxon>
        <taxon>Enterobacterales</taxon>
        <taxon>Enterobacteriaceae</taxon>
        <taxon>Candidatus Mikella</taxon>
    </lineage>
</organism>
<feature type="short sequence motif" description="'HIGH' region" evidence="12">
    <location>
        <begin position="31"/>
        <end position="41"/>
    </location>
</feature>
<dbReference type="PRINTS" id="PR00983">
    <property type="entry name" value="TRNASYNTHCYS"/>
</dbReference>